<organism evidence="4 5">
    <name type="scientific">Terriglobus albidus</name>
    <dbReference type="NCBI Taxonomy" id="1592106"/>
    <lineage>
        <taxon>Bacteria</taxon>
        <taxon>Pseudomonadati</taxon>
        <taxon>Acidobacteriota</taxon>
        <taxon>Terriglobia</taxon>
        <taxon>Terriglobales</taxon>
        <taxon>Acidobacteriaceae</taxon>
        <taxon>Terriglobus</taxon>
    </lineage>
</organism>
<evidence type="ECO:0000259" key="3">
    <source>
        <dbReference type="Pfam" id="PF00561"/>
    </source>
</evidence>
<evidence type="ECO:0000313" key="4">
    <source>
        <dbReference type="EMBL" id="QEE27721.1"/>
    </source>
</evidence>
<reference evidence="4 5" key="1">
    <citation type="submission" date="2019-08" db="EMBL/GenBank/DDBJ databases">
        <title>Complete genome sequence of Terriglobus albidus strain ORNL.</title>
        <authorList>
            <person name="Podar M."/>
        </authorList>
    </citation>
    <scope>NUCLEOTIDE SEQUENCE [LARGE SCALE GENOMIC DNA]</scope>
    <source>
        <strain evidence="4 5">ORNL</strain>
    </source>
</reference>
<name>A0A5B9EBA9_9BACT</name>
<dbReference type="InterPro" id="IPR012020">
    <property type="entry name" value="ABHD4"/>
</dbReference>
<feature type="active site" description="Charge relay system" evidence="2">
    <location>
        <position position="143"/>
    </location>
</feature>
<dbReference type="PANTHER" id="PTHR10794:SF63">
    <property type="entry name" value="ALPHA_BETA HYDROLASE 1, ISOFORM A"/>
    <property type="match status" value="1"/>
</dbReference>
<sequence>MPVSHSRHFKPRRWVWHGDLQTLVGNFLKRDPHLPASEAAYIQTEPETQILCHCNWQPSPDAPLAILLHGLEGSSDSQYMRGNASKLWAAGWSVIRMNMRNCGGTEHLTSTLYHSGLSIDMLEVMRWAVRTHGAQRISLIGYSMGGNIVLKLAGELAGSMPELQSIVGVSPAIDLGPSADRLHQGRNRVYEWKFLRGLLARYQRKCELFPRIYDPSRANNVRSIRDFDEHVMTPYCGFTGADDYYHRAAAARVLDRIVVPALILHAADDPFIRITPETRAVIAANPNITFIETAHGGHCAFLAEPGESYDGYWAEHTALAFLQQHVHIPQEAHAR</sequence>
<dbReference type="AlphaFoldDB" id="A0A5B9EBA9"/>
<feature type="active site" description="Charge relay system" evidence="2">
    <location>
        <position position="269"/>
    </location>
</feature>
<feature type="domain" description="AB hydrolase-1" evidence="3">
    <location>
        <begin position="66"/>
        <end position="304"/>
    </location>
</feature>
<dbReference type="EMBL" id="CP042806">
    <property type="protein sequence ID" value="QEE27721.1"/>
    <property type="molecule type" value="Genomic_DNA"/>
</dbReference>
<dbReference type="GO" id="GO:0034338">
    <property type="term" value="F:short-chain carboxylesterase activity"/>
    <property type="evidence" value="ECO:0007669"/>
    <property type="project" value="TreeGrafter"/>
</dbReference>
<comment type="similarity">
    <text evidence="1">Belongs to the AB hydrolase superfamily. AB hydrolase 4 family.</text>
</comment>
<evidence type="ECO:0000256" key="1">
    <source>
        <dbReference type="ARBA" id="ARBA00010884"/>
    </source>
</evidence>
<keyword evidence="5" id="KW-1185">Reference proteome</keyword>
<dbReference type="OrthoDB" id="332676at2"/>
<evidence type="ECO:0000313" key="5">
    <source>
        <dbReference type="Proteomes" id="UP000321820"/>
    </source>
</evidence>
<protein>
    <submittedName>
        <fullName evidence="4">Alpha/beta fold hydrolase</fullName>
    </submittedName>
</protein>
<evidence type="ECO:0000256" key="2">
    <source>
        <dbReference type="PIRSR" id="PIRSR005211-1"/>
    </source>
</evidence>
<dbReference type="PANTHER" id="PTHR10794">
    <property type="entry name" value="ABHYDROLASE DOMAIN-CONTAINING PROTEIN"/>
    <property type="match status" value="1"/>
</dbReference>
<dbReference type="InterPro" id="IPR029058">
    <property type="entry name" value="AB_hydrolase_fold"/>
</dbReference>
<dbReference type="KEGG" id="talb:FTW19_06760"/>
<dbReference type="SUPFAM" id="SSF53474">
    <property type="entry name" value="alpha/beta-Hydrolases"/>
    <property type="match status" value="1"/>
</dbReference>
<dbReference type="PIRSF" id="PIRSF005211">
    <property type="entry name" value="Ab_hydro_YheT"/>
    <property type="match status" value="1"/>
</dbReference>
<keyword evidence="4" id="KW-0378">Hydrolase</keyword>
<dbReference type="Proteomes" id="UP000321820">
    <property type="component" value="Chromosome"/>
</dbReference>
<dbReference type="InterPro" id="IPR050960">
    <property type="entry name" value="AB_hydrolase_4_sf"/>
</dbReference>
<dbReference type="Pfam" id="PF00561">
    <property type="entry name" value="Abhydrolase_1"/>
    <property type="match status" value="1"/>
</dbReference>
<gene>
    <name evidence="4" type="ORF">FTW19_06760</name>
</gene>
<dbReference type="InterPro" id="IPR000073">
    <property type="entry name" value="AB_hydrolase_1"/>
</dbReference>
<accession>A0A5B9EBA9</accession>
<dbReference type="Gene3D" id="3.40.50.1820">
    <property type="entry name" value="alpha/beta hydrolase"/>
    <property type="match status" value="1"/>
</dbReference>
<proteinExistence type="inferred from homology"/>
<feature type="active site" description="Charge relay system" evidence="2">
    <location>
        <position position="298"/>
    </location>
</feature>
<dbReference type="GO" id="GO:0047372">
    <property type="term" value="F:monoacylglycerol lipase activity"/>
    <property type="evidence" value="ECO:0007669"/>
    <property type="project" value="TreeGrafter"/>
</dbReference>